<keyword evidence="1" id="KW-0812">Transmembrane</keyword>
<feature type="transmembrane region" description="Helical" evidence="1">
    <location>
        <begin position="111"/>
        <end position="130"/>
    </location>
</feature>
<organism evidence="2 3">
    <name type="scientific">Hydrogenophaga aromaticivorans</name>
    <dbReference type="NCBI Taxonomy" id="2610898"/>
    <lineage>
        <taxon>Bacteria</taxon>
        <taxon>Pseudomonadati</taxon>
        <taxon>Pseudomonadota</taxon>
        <taxon>Betaproteobacteria</taxon>
        <taxon>Burkholderiales</taxon>
        <taxon>Comamonadaceae</taxon>
        <taxon>Hydrogenophaga</taxon>
    </lineage>
</organism>
<evidence type="ECO:0000313" key="3">
    <source>
        <dbReference type="Proteomes" id="UP000545507"/>
    </source>
</evidence>
<keyword evidence="1" id="KW-0472">Membrane</keyword>
<proteinExistence type="predicted"/>
<evidence type="ECO:0000256" key="1">
    <source>
        <dbReference type="SAM" id="Phobius"/>
    </source>
</evidence>
<keyword evidence="3" id="KW-1185">Reference proteome</keyword>
<protein>
    <submittedName>
        <fullName evidence="2">Uncharacterized protein</fullName>
    </submittedName>
</protein>
<dbReference type="AlphaFoldDB" id="A0A7Y8KXB8"/>
<reference evidence="2 3" key="1">
    <citation type="submission" date="2019-09" db="EMBL/GenBank/DDBJ databases">
        <title>Hydrogenophaga aromatica sp. nov., isolated from a para-xylene-degrading enrichment culture.</title>
        <authorList>
            <person name="Tancsics A."/>
            <person name="Banerjee S."/>
        </authorList>
    </citation>
    <scope>NUCLEOTIDE SEQUENCE [LARGE SCALE GENOMIC DNA]</scope>
    <source>
        <strain evidence="2 3">D2P1</strain>
    </source>
</reference>
<dbReference type="Proteomes" id="UP000545507">
    <property type="component" value="Unassembled WGS sequence"/>
</dbReference>
<evidence type="ECO:0000313" key="2">
    <source>
        <dbReference type="EMBL" id="NWF44848.1"/>
    </source>
</evidence>
<keyword evidence="1" id="KW-1133">Transmembrane helix</keyword>
<sequence>MVRKPAVVAPQAAVPRLQLDPVDLSLSIERDPVLKLSLSMLSEPTTSEETRAVAGLLWKAINASPEEILRDAQKLSVLEAESKGLREQEARNKVALQAMEAQLEKARYMTWLAYLLGALLLLSLFAFLFARRRRGRQDDVPANAAWWAGAEKPGKSAAVAKAGSADRADPSGLDIDLNLERESSFDGYRSLHDSGIDVNSLPAMADSDRREYPASQIGVSRSVATEELFDVQQQADFFVSLGEADKAIGVLKDHLIESHEPSALAYLDLFKLYHQLNRRAEYDALRVEFNHLFNAGAPPFDQYSDDSQGLEAYETAFSRIQALWPQPRVLDVIEQSIFREANEVDGEVFDLEAYRELLLLHAMAKDMIKRDMVDSASQVDFQHTAIKPLKAAGNKGLAAAVAAASIEGRVTQPLDDIPPASPRLGLDVDLDALSEISAFEASLPEVPVPVEPTAKPAPPPNASVQEEGNLIDFEVLDFMPPDGGEDNPPAKKGR</sequence>
<dbReference type="EMBL" id="VYGV01000006">
    <property type="protein sequence ID" value="NWF44848.1"/>
    <property type="molecule type" value="Genomic_DNA"/>
</dbReference>
<gene>
    <name evidence="2" type="ORF">F3K02_06215</name>
</gene>
<accession>A0A7Y8KXB8</accession>
<name>A0A7Y8KXB8_9BURK</name>
<comment type="caution">
    <text evidence="2">The sequence shown here is derived from an EMBL/GenBank/DDBJ whole genome shotgun (WGS) entry which is preliminary data.</text>
</comment>